<feature type="transmembrane region" description="Helical" evidence="1">
    <location>
        <begin position="20"/>
        <end position="37"/>
    </location>
</feature>
<comment type="caution">
    <text evidence="2">The sequence shown here is derived from an EMBL/GenBank/DDBJ whole genome shotgun (WGS) entry which is preliminary data.</text>
</comment>
<evidence type="ECO:0000256" key="1">
    <source>
        <dbReference type="SAM" id="Phobius"/>
    </source>
</evidence>
<proteinExistence type="predicted"/>
<evidence type="ECO:0000313" key="3">
    <source>
        <dbReference type="Proteomes" id="UP000520814"/>
    </source>
</evidence>
<dbReference type="RefSeq" id="WP_184193668.1">
    <property type="nucleotide sequence ID" value="NZ_JACHGW010000002.1"/>
</dbReference>
<dbReference type="Proteomes" id="UP000520814">
    <property type="component" value="Unassembled WGS sequence"/>
</dbReference>
<feature type="transmembrane region" description="Helical" evidence="1">
    <location>
        <begin position="73"/>
        <end position="94"/>
    </location>
</feature>
<accession>A0A7W9SPI8</accession>
<sequence length="105" mass="11307">MGRSSAVEDSEPGLSSGEVFVGALLLLLAVGMSWLTLLRRHAGLGWVAFLTGATAALWLATSVSLLLRARFLSYWLLLITGLPLALGNMVVLGIRERRAKSEQNQ</sequence>
<name>A0A7W9SPI8_ARMRO</name>
<keyword evidence="1" id="KW-0812">Transmembrane</keyword>
<protein>
    <submittedName>
        <fullName evidence="2">Uncharacterized protein</fullName>
    </submittedName>
</protein>
<keyword evidence="1" id="KW-1133">Transmembrane helix</keyword>
<dbReference type="EMBL" id="JACHGW010000002">
    <property type="protein sequence ID" value="MBB6049839.1"/>
    <property type="molecule type" value="Genomic_DNA"/>
</dbReference>
<gene>
    <name evidence="2" type="ORF">HNQ39_001630</name>
</gene>
<evidence type="ECO:0000313" key="2">
    <source>
        <dbReference type="EMBL" id="MBB6049839.1"/>
    </source>
</evidence>
<feature type="transmembrane region" description="Helical" evidence="1">
    <location>
        <begin position="44"/>
        <end position="67"/>
    </location>
</feature>
<organism evidence="2 3">
    <name type="scientific">Armatimonas rosea</name>
    <dbReference type="NCBI Taxonomy" id="685828"/>
    <lineage>
        <taxon>Bacteria</taxon>
        <taxon>Bacillati</taxon>
        <taxon>Armatimonadota</taxon>
        <taxon>Armatimonadia</taxon>
        <taxon>Armatimonadales</taxon>
        <taxon>Armatimonadaceae</taxon>
        <taxon>Armatimonas</taxon>
    </lineage>
</organism>
<reference evidence="2 3" key="1">
    <citation type="submission" date="2020-08" db="EMBL/GenBank/DDBJ databases">
        <title>Genomic Encyclopedia of Type Strains, Phase IV (KMG-IV): sequencing the most valuable type-strain genomes for metagenomic binning, comparative biology and taxonomic classification.</title>
        <authorList>
            <person name="Goeker M."/>
        </authorList>
    </citation>
    <scope>NUCLEOTIDE SEQUENCE [LARGE SCALE GENOMIC DNA]</scope>
    <source>
        <strain evidence="2 3">DSM 23562</strain>
    </source>
</reference>
<dbReference type="AlphaFoldDB" id="A0A7W9SPI8"/>
<keyword evidence="1" id="KW-0472">Membrane</keyword>
<keyword evidence="3" id="KW-1185">Reference proteome</keyword>